<gene>
    <name evidence="1" type="ORF">UV05_C0054G0008</name>
</gene>
<dbReference type="Gene3D" id="3.40.50.450">
    <property type="match status" value="1"/>
</dbReference>
<reference evidence="1 2" key="1">
    <citation type="journal article" date="2015" name="Nature">
        <title>rRNA introns, odd ribosomes, and small enigmatic genomes across a large radiation of phyla.</title>
        <authorList>
            <person name="Brown C.T."/>
            <person name="Hug L.A."/>
            <person name="Thomas B.C."/>
            <person name="Sharon I."/>
            <person name="Castelle C.J."/>
            <person name="Singh A."/>
            <person name="Wilkins M.J."/>
            <person name="Williams K.H."/>
            <person name="Banfield J.F."/>
        </authorList>
    </citation>
    <scope>NUCLEOTIDE SEQUENCE [LARGE SCALE GENOMIC DNA]</scope>
</reference>
<dbReference type="Proteomes" id="UP000034875">
    <property type="component" value="Unassembled WGS sequence"/>
</dbReference>
<dbReference type="AlphaFoldDB" id="A0A0G0YY41"/>
<organism evidence="1 2">
    <name type="scientific">candidate division CPR1 bacterium GW2011_GWA2_42_17</name>
    <dbReference type="NCBI Taxonomy" id="1618341"/>
    <lineage>
        <taxon>Bacteria</taxon>
        <taxon>candidate division CPR1</taxon>
    </lineage>
</organism>
<accession>A0A0G0YY41</accession>
<name>A0A0G0YY41_9BACT</name>
<evidence type="ECO:0000313" key="1">
    <source>
        <dbReference type="EMBL" id="KKS41500.1"/>
    </source>
</evidence>
<dbReference type="GO" id="GO:0016787">
    <property type="term" value="F:hydrolase activity"/>
    <property type="evidence" value="ECO:0007669"/>
    <property type="project" value="UniProtKB-KW"/>
</dbReference>
<proteinExistence type="predicted"/>
<protein>
    <submittedName>
        <fullName evidence="1">MazG nucleotide pyrophosphohydrolase</fullName>
    </submittedName>
</protein>
<dbReference type="SUPFAM" id="SSF52309">
    <property type="entry name" value="N-(deoxy)ribosyltransferase-like"/>
    <property type="match status" value="1"/>
</dbReference>
<comment type="caution">
    <text evidence="1">The sequence shown here is derived from an EMBL/GenBank/DDBJ whole genome shotgun (WGS) entry which is preliminary data.</text>
</comment>
<dbReference type="EMBL" id="LCCZ01000054">
    <property type="protein sequence ID" value="KKS41500.1"/>
    <property type="molecule type" value="Genomic_DNA"/>
</dbReference>
<evidence type="ECO:0000313" key="2">
    <source>
        <dbReference type="Proteomes" id="UP000034875"/>
    </source>
</evidence>
<keyword evidence="1" id="KW-0378">Hydrolase</keyword>
<sequence length="139" mass="15223">MRNMIKITISGSFRKHLAEVIQIIDKFEKLGVSVLSPKFIKPKNPGAEFVLFEGEDTASPKILEDRHLEIIRQSDALYIVDPDGYVGNSAVMEIGFALALGKPVFSKCQPTEFILSQTGYVKTASVRGVVALLKNAGGR</sequence>